<feature type="transmembrane region" description="Helical" evidence="1">
    <location>
        <begin position="247"/>
        <end position="266"/>
    </location>
</feature>
<evidence type="ECO:0000313" key="4">
    <source>
        <dbReference type="Proteomes" id="UP000825009"/>
    </source>
</evidence>
<gene>
    <name evidence="3" type="ORF">KYE46_04405</name>
</gene>
<protein>
    <submittedName>
        <fullName evidence="3">DUF4178 domain-containing protein</fullName>
    </submittedName>
</protein>
<evidence type="ECO:0000256" key="1">
    <source>
        <dbReference type="SAM" id="Phobius"/>
    </source>
</evidence>
<keyword evidence="1" id="KW-1133">Transmembrane helix</keyword>
<dbReference type="Pfam" id="PF13785">
    <property type="entry name" value="DUF4178"/>
    <property type="match status" value="1"/>
</dbReference>
<sequence length="425" mass="46895">MTSKMGLGSVNCTSCGAGLSVLGGGRVETHVCGYCGAVLDAQDNYREIANIGKRNHPDSPVQIGQSLTLEGVEFTVIGTLGMVERYGGREWRWVEHQLFSPTHGYLWLNVEDGHLSYTRKIRDYNMSAWLSPATVERSETPPIRVYKTEQYRYYDTTVAEIDFMEGEFNWVPKLGEKTTSVNLLGPDAMLTLTKSKTEREVELTRLLPRAETARDLGFDEAALGPVGQAHPLAPYVPMPEERLLRRVLAGVAVVAAVLGMIFWFSGGRVILESPYLETATLPQIVEFEIDNTAQLAQLQFRTTFNNQWATFGTELRDPDGEVILTGERTVSFYSGRSGGESWSEGSRRSTIRFRPTQPGTYRASLVQVAASNPGSGTVSMRVSQGKPTGFWLIGLAVIAGLGWLAVTARSAAHKKRRFAGSDWND</sequence>
<keyword evidence="4" id="KW-1185">Reference proteome</keyword>
<dbReference type="InterPro" id="IPR025235">
    <property type="entry name" value="DUF4178"/>
</dbReference>
<keyword evidence="1" id="KW-0472">Membrane</keyword>
<feature type="domain" description="DUF4178" evidence="2">
    <location>
        <begin position="62"/>
        <end position="206"/>
    </location>
</feature>
<feature type="transmembrane region" description="Helical" evidence="1">
    <location>
        <begin position="389"/>
        <end position="408"/>
    </location>
</feature>
<keyword evidence="1" id="KW-0812">Transmembrane</keyword>
<evidence type="ECO:0000313" key="3">
    <source>
        <dbReference type="EMBL" id="QXT40493.1"/>
    </source>
</evidence>
<accession>A0A8F6YBF1</accession>
<dbReference type="RefSeq" id="WP_219003733.1">
    <property type="nucleotide sequence ID" value="NZ_CP079194.1"/>
</dbReference>
<dbReference type="Proteomes" id="UP000825009">
    <property type="component" value="Chromosome"/>
</dbReference>
<reference evidence="3 4" key="1">
    <citation type="submission" date="2021-07" db="EMBL/GenBank/DDBJ databases">
        <title>A novel Jannaschia species isolated from marine dinoflagellate Ceratoperidinium margalefii.</title>
        <authorList>
            <person name="Jiang Y."/>
            <person name="Li Z."/>
        </authorList>
    </citation>
    <scope>NUCLEOTIDE SEQUENCE [LARGE SCALE GENOMIC DNA]</scope>
    <source>
        <strain evidence="3 4">J12C1-MA-4</strain>
    </source>
</reference>
<organism evidence="3 4">
    <name type="scientific">Gymnodinialimonas ceratoperidinii</name>
    <dbReference type="NCBI Taxonomy" id="2856823"/>
    <lineage>
        <taxon>Bacteria</taxon>
        <taxon>Pseudomonadati</taxon>
        <taxon>Pseudomonadota</taxon>
        <taxon>Alphaproteobacteria</taxon>
        <taxon>Rhodobacterales</taxon>
        <taxon>Paracoccaceae</taxon>
        <taxon>Gymnodinialimonas</taxon>
    </lineage>
</organism>
<dbReference type="KEGG" id="gce:KYE46_04405"/>
<evidence type="ECO:0000259" key="2">
    <source>
        <dbReference type="Pfam" id="PF13785"/>
    </source>
</evidence>
<dbReference type="EMBL" id="CP079194">
    <property type="protein sequence ID" value="QXT40493.1"/>
    <property type="molecule type" value="Genomic_DNA"/>
</dbReference>
<name>A0A8F6YBF1_9RHOB</name>
<proteinExistence type="predicted"/>
<dbReference type="AlphaFoldDB" id="A0A8F6YBF1"/>